<feature type="region of interest" description="Disordered" evidence="1">
    <location>
        <begin position="1"/>
        <end position="92"/>
    </location>
</feature>
<evidence type="ECO:0000313" key="2">
    <source>
        <dbReference type="EMBL" id="MCI36870.1"/>
    </source>
</evidence>
<organism evidence="2 3">
    <name type="scientific">Trifolium medium</name>
    <dbReference type="NCBI Taxonomy" id="97028"/>
    <lineage>
        <taxon>Eukaryota</taxon>
        <taxon>Viridiplantae</taxon>
        <taxon>Streptophyta</taxon>
        <taxon>Embryophyta</taxon>
        <taxon>Tracheophyta</taxon>
        <taxon>Spermatophyta</taxon>
        <taxon>Magnoliopsida</taxon>
        <taxon>eudicotyledons</taxon>
        <taxon>Gunneridae</taxon>
        <taxon>Pentapetalae</taxon>
        <taxon>rosids</taxon>
        <taxon>fabids</taxon>
        <taxon>Fabales</taxon>
        <taxon>Fabaceae</taxon>
        <taxon>Papilionoideae</taxon>
        <taxon>50 kb inversion clade</taxon>
        <taxon>NPAAA clade</taxon>
        <taxon>Hologalegina</taxon>
        <taxon>IRL clade</taxon>
        <taxon>Trifolieae</taxon>
        <taxon>Trifolium</taxon>
    </lineage>
</organism>
<dbReference type="EMBL" id="LXQA010238307">
    <property type="protein sequence ID" value="MCI36870.1"/>
    <property type="molecule type" value="Genomic_DNA"/>
</dbReference>
<evidence type="ECO:0000313" key="3">
    <source>
        <dbReference type="Proteomes" id="UP000265520"/>
    </source>
</evidence>
<proteinExistence type="predicted"/>
<feature type="compositionally biased region" description="Acidic residues" evidence="1">
    <location>
        <begin position="55"/>
        <end position="68"/>
    </location>
</feature>
<keyword evidence="3" id="KW-1185">Reference proteome</keyword>
<feature type="compositionally biased region" description="Basic and acidic residues" evidence="1">
    <location>
        <begin position="41"/>
        <end position="54"/>
    </location>
</feature>
<feature type="compositionally biased region" description="Basic and acidic residues" evidence="1">
    <location>
        <begin position="1"/>
        <end position="12"/>
    </location>
</feature>
<dbReference type="Proteomes" id="UP000265520">
    <property type="component" value="Unassembled WGS sequence"/>
</dbReference>
<dbReference type="AlphaFoldDB" id="A0A392RM51"/>
<evidence type="ECO:0000256" key="1">
    <source>
        <dbReference type="SAM" id="MobiDB-lite"/>
    </source>
</evidence>
<comment type="caution">
    <text evidence="2">The sequence shown here is derived from an EMBL/GenBank/DDBJ whole genome shotgun (WGS) entry which is preliminary data.</text>
</comment>
<sequence length="92" mass="10289">METTSKDGDKGKQPTKVTASGARRKNAAENPPKKRSRKHPAHPEAAHPEHHQPDDMEEGDSDDDIVCDMEEKMEREGDAAPVPIRRPTWLNP</sequence>
<name>A0A392RM51_9FABA</name>
<feature type="non-terminal residue" evidence="2">
    <location>
        <position position="92"/>
    </location>
</feature>
<reference evidence="2 3" key="1">
    <citation type="journal article" date="2018" name="Front. Plant Sci.">
        <title>Red Clover (Trifolium pratense) and Zigzag Clover (T. medium) - A Picture of Genomic Similarities and Differences.</title>
        <authorList>
            <person name="Dluhosova J."/>
            <person name="Istvanek J."/>
            <person name="Nedelnik J."/>
            <person name="Repkova J."/>
        </authorList>
    </citation>
    <scope>NUCLEOTIDE SEQUENCE [LARGE SCALE GENOMIC DNA]</scope>
    <source>
        <strain evidence="3">cv. 10/8</strain>
        <tissue evidence="2">Leaf</tissue>
    </source>
</reference>
<accession>A0A392RM51</accession>
<feature type="compositionally biased region" description="Basic and acidic residues" evidence="1">
    <location>
        <begin position="69"/>
        <end position="78"/>
    </location>
</feature>
<protein>
    <submittedName>
        <fullName evidence="2">Uncharacterized protein</fullName>
    </submittedName>
</protein>